<evidence type="ECO:0000313" key="1">
    <source>
        <dbReference type="EMBL" id="KAG9694641.1"/>
    </source>
</evidence>
<comment type="caution">
    <text evidence="1">The sequence shown here is derived from an EMBL/GenBank/DDBJ whole genome shotgun (WGS) entry which is preliminary data.</text>
</comment>
<reference evidence="1" key="2">
    <citation type="submission" date="2021-08" db="EMBL/GenBank/DDBJ databases">
        <authorList>
            <person name="Gostincar C."/>
            <person name="Sun X."/>
            <person name="Song Z."/>
            <person name="Gunde-Cimerman N."/>
        </authorList>
    </citation>
    <scope>NUCLEOTIDE SEQUENCE</scope>
    <source>
        <strain evidence="1">EXF-9911</strain>
    </source>
</reference>
<dbReference type="OrthoDB" id="3885130at2759"/>
<dbReference type="Proteomes" id="UP000779574">
    <property type="component" value="Unassembled WGS sequence"/>
</dbReference>
<dbReference type="EMBL" id="JAHFXF010000155">
    <property type="protein sequence ID" value="KAG9694641.1"/>
    <property type="molecule type" value="Genomic_DNA"/>
</dbReference>
<evidence type="ECO:0008006" key="3">
    <source>
        <dbReference type="Google" id="ProtNLM"/>
    </source>
</evidence>
<organism evidence="1 2">
    <name type="scientific">Aureobasidium melanogenum</name>
    <name type="common">Aureobasidium pullulans var. melanogenum</name>
    <dbReference type="NCBI Taxonomy" id="46634"/>
    <lineage>
        <taxon>Eukaryota</taxon>
        <taxon>Fungi</taxon>
        <taxon>Dikarya</taxon>
        <taxon>Ascomycota</taxon>
        <taxon>Pezizomycotina</taxon>
        <taxon>Dothideomycetes</taxon>
        <taxon>Dothideomycetidae</taxon>
        <taxon>Dothideales</taxon>
        <taxon>Saccotheciaceae</taxon>
        <taxon>Aureobasidium</taxon>
    </lineage>
</organism>
<gene>
    <name evidence="1" type="ORF">KCU76_g5088</name>
</gene>
<proteinExistence type="predicted"/>
<feature type="non-terminal residue" evidence="1">
    <location>
        <position position="355"/>
    </location>
</feature>
<sequence>MSNDNNTRLPSMDDLPTEIVANVGRLAGKEGLPAFRLTGRLAKNATALDFAKICFNSFDISVTPDSLHKLALAVSHSKFDPQIQHVTFNISGTENMTPALFASSWSVFKAFAERGQKVTIQVKVNAIAIRDSAFIETNIHRFLIQVMRTSSLKALVEGSITLDLPSPPKNSRDAPLRSLLFHNLAVSSNTEDIDISYSDVSPTAGLNYNTTTKTLLIEGLEVKHLFELQSFFKGLRLDKIIFRNTSVDTATISKLCATHRPTLSSVFIENADLWDLWSEGDKAPASWKEALVDISSLPALKTCSLVKLRKERGIPSWSWDTVTVQHHPVQVSEFFASGIVTVHHHLENLINTTCW</sequence>
<name>A0A9P8EP03_AURME</name>
<reference evidence="1" key="1">
    <citation type="journal article" date="2021" name="J Fungi (Basel)">
        <title>Virulence traits and population genomics of the black yeast Aureobasidium melanogenum.</title>
        <authorList>
            <person name="Cernosa A."/>
            <person name="Sun X."/>
            <person name="Gostincar C."/>
            <person name="Fang C."/>
            <person name="Gunde-Cimerman N."/>
            <person name="Song Z."/>
        </authorList>
    </citation>
    <scope>NUCLEOTIDE SEQUENCE</scope>
    <source>
        <strain evidence="1">EXF-9911</strain>
    </source>
</reference>
<protein>
    <recommendedName>
        <fullName evidence="3">F-box domain-containing protein</fullName>
    </recommendedName>
</protein>
<evidence type="ECO:0000313" key="2">
    <source>
        <dbReference type="Proteomes" id="UP000779574"/>
    </source>
</evidence>
<dbReference type="AlphaFoldDB" id="A0A9P8EP03"/>
<accession>A0A9P8EP03</accession>